<keyword evidence="2" id="KW-1185">Reference proteome</keyword>
<dbReference type="Proteomes" id="UP001589607">
    <property type="component" value="Unassembled WGS sequence"/>
</dbReference>
<dbReference type="InterPro" id="IPR038231">
    <property type="entry name" value="MepB-like_sf"/>
</dbReference>
<comment type="caution">
    <text evidence="1">The sequence shown here is derived from an EMBL/GenBank/DDBJ whole genome shotgun (WGS) entry which is preliminary data.</text>
</comment>
<organism evidence="1 2">
    <name type="scientific">Flavobacterium jumunjinense</name>
    <dbReference type="NCBI Taxonomy" id="998845"/>
    <lineage>
        <taxon>Bacteria</taxon>
        <taxon>Pseudomonadati</taxon>
        <taxon>Bacteroidota</taxon>
        <taxon>Flavobacteriia</taxon>
        <taxon>Flavobacteriales</taxon>
        <taxon>Flavobacteriaceae</taxon>
        <taxon>Flavobacterium</taxon>
    </lineage>
</organism>
<evidence type="ECO:0000313" key="2">
    <source>
        <dbReference type="Proteomes" id="UP001589607"/>
    </source>
</evidence>
<protein>
    <submittedName>
        <fullName evidence="1">MepB family protein</fullName>
    </submittedName>
</protein>
<evidence type="ECO:0000313" key="1">
    <source>
        <dbReference type="EMBL" id="MFB9096610.1"/>
    </source>
</evidence>
<proteinExistence type="predicted"/>
<name>A0ABV5GP28_9FLAO</name>
<sequence>MDNTLKRIQDEIYTKCNLQITNFEAEKESKEYAACRFLLNNLNIVYRNAKTTPTKRGQFVTFWKRNNKGPIEPLHENDLIDFYVVTVQLEDKMGQFVFPKAILIEKGIISTDTKEGKRAFRVYPNWDIANNKQAEKSQKWQLHYFYEIKPLTDLKKVSELYNEYSLH</sequence>
<dbReference type="InterPro" id="IPR011235">
    <property type="entry name" value="MepB-like"/>
</dbReference>
<reference evidence="1 2" key="1">
    <citation type="submission" date="2024-09" db="EMBL/GenBank/DDBJ databases">
        <authorList>
            <person name="Sun Q."/>
            <person name="Mori K."/>
        </authorList>
    </citation>
    <scope>NUCLEOTIDE SEQUENCE [LARGE SCALE GENOMIC DNA]</scope>
    <source>
        <strain evidence="1 2">CECT 7955</strain>
    </source>
</reference>
<dbReference type="EMBL" id="JBHMEY010000018">
    <property type="protein sequence ID" value="MFB9096610.1"/>
    <property type="molecule type" value="Genomic_DNA"/>
</dbReference>
<dbReference type="Gene3D" id="3.40.1350.140">
    <property type="entry name" value="MepB-like"/>
    <property type="match status" value="1"/>
</dbReference>
<dbReference type="Pfam" id="PF08877">
    <property type="entry name" value="MepB-like"/>
    <property type="match status" value="1"/>
</dbReference>
<dbReference type="RefSeq" id="WP_236455800.1">
    <property type="nucleotide sequence ID" value="NZ_CBCSGE010000002.1"/>
</dbReference>
<accession>A0ABV5GP28</accession>
<gene>
    <name evidence="1" type="ORF">ACFFVF_08800</name>
</gene>
<dbReference type="PIRSF" id="PIRSF032285">
    <property type="entry name" value="UCP032285"/>
    <property type="match status" value="1"/>
</dbReference>